<evidence type="ECO:0000313" key="5">
    <source>
        <dbReference type="EMBL" id="MBC8535441.1"/>
    </source>
</evidence>
<dbReference type="InterPro" id="IPR026906">
    <property type="entry name" value="LRR_5"/>
</dbReference>
<protein>
    <submittedName>
        <fullName evidence="5">S-layer homology domain-containing protein</fullName>
    </submittedName>
</protein>
<sequence>MRKKLFAGLFGICLLLGLLATAAFAAPQRAGTGLTADDPIAVEQENLVIRNDTYYGISKTWFASLNLDKADIRYFSIQIPNTVKTIAANGFTDAYSNEKDRYGAVTYNDDLGRYHVAAIDFSQATNLTTIKSQAAMSSPISGVLDLSQTRVTDLEKNAFKSCVNLTGVILPATLQNIGSKDSGSVFYGCTGLQYVRTADSDSDAVFELPDHLLVIGRQSFYQCSGLPANTTVEIPASVNYVGSEVFHYTTPVTTIVVKTDDANAYDGGAFKSTDHGLGKRLIVFQNSAARSTFSPSGLSSYRNACTYEFTLHYGTGPDAKTEPKLHGQAVNVCKAPDGDWFVDEEYTIPDAKGDDIPVGYVGGWVYNNALLTSKTVLKPDGDDLYLDIRNILQAPTVEFIVNGETIPASDTYPKLRVSPGAEIGVKVSHAIQSDPDADVKVKFEYQWIDVWQGGREGPRMEEDGFGRYNLWDKPDVTNTIRINGSEDERTSAGNYTDQDYGDGYYLVVIYGYAVPKTGGQWERFYQSANTVIGSDPGRTVNTAYLFDVTIAEPVTVTPADITIYTGGEGYTGVVNDAGQQVPSSNGLPEPGYYITLPKRINEQLGGDANAADLSKILKFTYQDGQGREREWKLELYGTDAHSSNVEGTDRQRYIYRVLPGIDETGQEIPLRLQFADYEGNVIVSDVFSPNVEEQYREYDMGIYPGDLETGRITAEIDLGGGQTVFSDIVSSTGKLVVRGLTDDNVTVEIVGDESGLSARGITAVAPDDIAYYVNGSNVEVADPSGVKLLIDEVLDDSVLTDYIEQNMTEHIPTGDYAYEQKYFDLVDTRNGNTYLTIGADQVLTIYWPIPNDFDDARPFYMVHFEALDRNYSHLDQELSAAPPKIISAELATVGATKYIKFETESFSPFVLVYGKKSGGSGETDPHYTLRYDTNGGQILKAETKRYSWTKEYEQLPVPVRNGHTFEGWYLDSKLTNLVREDVKVNRATVTLYAGWSKNMGDPDNNGVSSWLNTEDHNSYLNGYGNGTFRPNGNMTRAEAAQMFYNLLLDRDIPLTASFSDVTAGTWYTTAVNALASLGIVNGTGNNQFEPDRPITRAEFTVIAMRFADGVTGGENVFSDVSLDDWFYRHVIGSTQYGWITGYSDGTFRPDNTITRAEATAVVNRMLNRSADKIFVDRHSKELRPFVDLSQGHWGYYQIVEATNTHDYTRGDDGEVWVATK</sequence>
<feature type="domain" description="SLH" evidence="4">
    <location>
        <begin position="990"/>
        <end position="1053"/>
    </location>
</feature>
<name>A0A926DC06_9FIRM</name>
<comment type="caution">
    <text evidence="5">The sequence shown here is derived from an EMBL/GenBank/DDBJ whole genome shotgun (WGS) entry which is preliminary data.</text>
</comment>
<keyword evidence="3" id="KW-0732">Signal</keyword>
<dbReference type="AlphaFoldDB" id="A0A926DC06"/>
<dbReference type="PROSITE" id="PS51272">
    <property type="entry name" value="SLH"/>
    <property type="match status" value="3"/>
</dbReference>
<dbReference type="Gene3D" id="2.60.40.4270">
    <property type="entry name" value="Listeria-Bacteroides repeat domain"/>
    <property type="match status" value="1"/>
</dbReference>
<dbReference type="InterPro" id="IPR042229">
    <property type="entry name" value="Listeria/Bacterioides_rpt_sf"/>
</dbReference>
<organism evidence="5 6">
    <name type="scientific">Feifania hominis</name>
    <dbReference type="NCBI Taxonomy" id="2763660"/>
    <lineage>
        <taxon>Bacteria</taxon>
        <taxon>Bacillati</taxon>
        <taxon>Bacillota</taxon>
        <taxon>Clostridia</taxon>
        <taxon>Eubacteriales</taxon>
        <taxon>Feifaniaceae</taxon>
        <taxon>Feifania</taxon>
    </lineage>
</organism>
<dbReference type="EMBL" id="JACRSP010000001">
    <property type="protein sequence ID" value="MBC8535441.1"/>
    <property type="molecule type" value="Genomic_DNA"/>
</dbReference>
<accession>A0A926DC06</accession>
<feature type="signal peptide" evidence="3">
    <location>
        <begin position="1"/>
        <end position="25"/>
    </location>
</feature>
<gene>
    <name evidence="5" type="ORF">H8695_01855</name>
</gene>
<dbReference type="InterPro" id="IPR013378">
    <property type="entry name" value="InlB-like_B-rpt"/>
</dbReference>
<feature type="chain" id="PRO_5037992510" evidence="3">
    <location>
        <begin position="26"/>
        <end position="1220"/>
    </location>
</feature>
<keyword evidence="6" id="KW-1185">Reference proteome</keyword>
<dbReference type="NCBIfam" id="TIGR02543">
    <property type="entry name" value="List_Bact_rpt"/>
    <property type="match status" value="1"/>
</dbReference>
<feature type="domain" description="SLH" evidence="4">
    <location>
        <begin position="1054"/>
        <end position="1112"/>
    </location>
</feature>
<dbReference type="Pfam" id="PF09479">
    <property type="entry name" value="Flg_new"/>
    <property type="match status" value="1"/>
</dbReference>
<evidence type="ECO:0000256" key="2">
    <source>
        <dbReference type="ARBA" id="ARBA00022737"/>
    </source>
</evidence>
<evidence type="ECO:0000313" key="6">
    <source>
        <dbReference type="Proteomes" id="UP000620366"/>
    </source>
</evidence>
<proteinExistence type="predicted"/>
<dbReference type="Pfam" id="PF13306">
    <property type="entry name" value="LRR_5"/>
    <property type="match status" value="2"/>
</dbReference>
<evidence type="ECO:0000256" key="3">
    <source>
        <dbReference type="SAM" id="SignalP"/>
    </source>
</evidence>
<evidence type="ECO:0000256" key="1">
    <source>
        <dbReference type="ARBA" id="ARBA00004196"/>
    </source>
</evidence>
<dbReference type="RefSeq" id="WP_249299171.1">
    <property type="nucleotide sequence ID" value="NZ_JACRSP010000001.1"/>
</dbReference>
<dbReference type="Gene3D" id="3.80.10.10">
    <property type="entry name" value="Ribonuclease Inhibitor"/>
    <property type="match status" value="1"/>
</dbReference>
<keyword evidence="2" id="KW-0677">Repeat</keyword>
<dbReference type="InterPro" id="IPR032675">
    <property type="entry name" value="LRR_dom_sf"/>
</dbReference>
<dbReference type="PANTHER" id="PTHR43308">
    <property type="entry name" value="OUTER MEMBRANE PROTEIN ALPHA-RELATED"/>
    <property type="match status" value="1"/>
</dbReference>
<dbReference type="GO" id="GO:0030313">
    <property type="term" value="C:cell envelope"/>
    <property type="evidence" value="ECO:0007669"/>
    <property type="project" value="UniProtKB-SubCell"/>
</dbReference>
<dbReference type="Pfam" id="PF00395">
    <property type="entry name" value="SLH"/>
    <property type="match status" value="3"/>
</dbReference>
<evidence type="ECO:0000259" key="4">
    <source>
        <dbReference type="PROSITE" id="PS51272"/>
    </source>
</evidence>
<dbReference type="InterPro" id="IPR001119">
    <property type="entry name" value="SLH_dom"/>
</dbReference>
<dbReference type="InterPro" id="IPR051465">
    <property type="entry name" value="Cell_Envelope_Struct_Comp"/>
</dbReference>
<feature type="domain" description="SLH" evidence="4">
    <location>
        <begin position="1113"/>
        <end position="1176"/>
    </location>
</feature>
<dbReference type="Proteomes" id="UP000620366">
    <property type="component" value="Unassembled WGS sequence"/>
</dbReference>
<comment type="subcellular location">
    <subcellularLocation>
        <location evidence="1">Cell envelope</location>
    </subcellularLocation>
</comment>
<reference evidence="5" key="1">
    <citation type="submission" date="2020-08" db="EMBL/GenBank/DDBJ databases">
        <title>Genome public.</title>
        <authorList>
            <person name="Liu C."/>
            <person name="Sun Q."/>
        </authorList>
    </citation>
    <scope>NUCLEOTIDE SEQUENCE</scope>
    <source>
        <strain evidence="5">BX7</strain>
    </source>
</reference>